<evidence type="ECO:0000256" key="2">
    <source>
        <dbReference type="SAM" id="MobiDB-lite"/>
    </source>
</evidence>
<keyword evidence="5" id="KW-1185">Reference proteome</keyword>
<feature type="region of interest" description="Disordered" evidence="2">
    <location>
        <begin position="418"/>
        <end position="584"/>
    </location>
</feature>
<gene>
    <name evidence="4" type="ORF">CHIRRI_LOCUS3152</name>
</gene>
<feature type="compositionally biased region" description="Basic residues" evidence="2">
    <location>
        <begin position="567"/>
        <end position="580"/>
    </location>
</feature>
<comment type="similarity">
    <text evidence="1">Belongs to the pectinacetylesterase family. Notum subfamily.</text>
</comment>
<dbReference type="GO" id="GO:0008081">
    <property type="term" value="F:phosphoric diester hydrolase activity"/>
    <property type="evidence" value="ECO:0007669"/>
    <property type="project" value="InterPro"/>
</dbReference>
<dbReference type="AlphaFoldDB" id="A0A9N9RMU8"/>
<dbReference type="SUPFAM" id="SSF51695">
    <property type="entry name" value="PLC-like phosphodiesterases"/>
    <property type="match status" value="1"/>
</dbReference>
<feature type="compositionally biased region" description="Basic and acidic residues" evidence="2">
    <location>
        <begin position="458"/>
        <end position="485"/>
    </location>
</feature>
<proteinExistence type="inferred from homology"/>
<feature type="compositionally biased region" description="Basic residues" evidence="2">
    <location>
        <begin position="422"/>
        <end position="433"/>
    </location>
</feature>
<dbReference type="InterPro" id="IPR004963">
    <property type="entry name" value="PAE/NOTUM"/>
</dbReference>
<feature type="compositionally biased region" description="Polar residues" evidence="2">
    <location>
        <begin position="486"/>
        <end position="506"/>
    </location>
</feature>
<dbReference type="Pfam" id="PF03283">
    <property type="entry name" value="PAE"/>
    <property type="match status" value="1"/>
</dbReference>
<dbReference type="Gene3D" id="3.20.20.190">
    <property type="entry name" value="Phosphatidylinositol (PI) phosphodiesterase"/>
    <property type="match status" value="1"/>
</dbReference>
<accession>A0A9N9RMU8</accession>
<keyword evidence="3" id="KW-0732">Signal</keyword>
<evidence type="ECO:0000313" key="5">
    <source>
        <dbReference type="Proteomes" id="UP001153620"/>
    </source>
</evidence>
<evidence type="ECO:0000313" key="4">
    <source>
        <dbReference type="EMBL" id="CAG9800202.1"/>
    </source>
</evidence>
<dbReference type="InterPro" id="IPR017946">
    <property type="entry name" value="PLC-like_Pdiesterase_TIM-brl"/>
</dbReference>
<dbReference type="EMBL" id="OU895877">
    <property type="protein sequence ID" value="CAG9800202.1"/>
    <property type="molecule type" value="Genomic_DNA"/>
</dbReference>
<dbReference type="PANTHER" id="PTHR21562:SF122">
    <property type="entry name" value="PALMITOLEOYL-PROTEIN CARBOXYLESTERASE NOTUM"/>
    <property type="match status" value="1"/>
</dbReference>
<feature type="compositionally biased region" description="Basic residues" evidence="2">
    <location>
        <begin position="519"/>
        <end position="534"/>
    </location>
</feature>
<organism evidence="4 5">
    <name type="scientific">Chironomus riparius</name>
    <dbReference type="NCBI Taxonomy" id="315576"/>
    <lineage>
        <taxon>Eukaryota</taxon>
        <taxon>Metazoa</taxon>
        <taxon>Ecdysozoa</taxon>
        <taxon>Arthropoda</taxon>
        <taxon>Hexapoda</taxon>
        <taxon>Insecta</taxon>
        <taxon>Pterygota</taxon>
        <taxon>Neoptera</taxon>
        <taxon>Endopterygota</taxon>
        <taxon>Diptera</taxon>
        <taxon>Nematocera</taxon>
        <taxon>Chironomoidea</taxon>
        <taxon>Chironomidae</taxon>
        <taxon>Chironominae</taxon>
        <taxon>Chironomus</taxon>
    </lineage>
</organism>
<feature type="compositionally biased region" description="Low complexity" evidence="2">
    <location>
        <begin position="553"/>
        <end position="566"/>
    </location>
</feature>
<evidence type="ECO:0000256" key="3">
    <source>
        <dbReference type="SAM" id="SignalP"/>
    </source>
</evidence>
<feature type="chain" id="PRO_5040131129" description="Palmitoleoyl-protein carboxylesterase NOTUM" evidence="3">
    <location>
        <begin position="21"/>
        <end position="1061"/>
    </location>
</feature>
<feature type="signal peptide" evidence="3">
    <location>
        <begin position="1"/>
        <end position="20"/>
    </location>
</feature>
<dbReference type="PANTHER" id="PTHR21562">
    <property type="entry name" value="NOTUM-RELATED"/>
    <property type="match status" value="1"/>
</dbReference>
<reference evidence="4" key="1">
    <citation type="submission" date="2022-01" db="EMBL/GenBank/DDBJ databases">
        <authorList>
            <person name="King R."/>
        </authorList>
    </citation>
    <scope>NUCLEOTIDE SEQUENCE</scope>
</reference>
<protein>
    <recommendedName>
        <fullName evidence="6">Palmitoleoyl-protein carboxylesterase NOTUM</fullName>
    </recommendedName>
</protein>
<sequence length="1061" mass="123342">MEQKIRNFKIILIILTVALTLPYIPCDCRTFTSNLNTSYNGNNSTRISRQNKGIETNSIQRLVGKTTDGNQSYAKSTNGLSKSTKLKRVFLSNRDITCNDGSQAGFYLRKSPGSKRWVVFFEGGWYCFDHKSCKMRWTKMRHLMTSTTWPETRDIGGILSPSPTENPYWYNANHVFVPYCSSDSWSGRRSKPESRDSFRFMGSLIVRQVMADLIPLGLGNPQGTDLLMAGSSAGGLGVMLNLDKTRAFLQDERGLNVHVRGVSDSGWFLDREPFTPGVAAAEAVRQGWKLWDGVLPDDCVAEQKEPWRCYFGHRLYNTLKSPLFIFQWLFDEAQMRADNVGAPVTPQQWDYIHEMGGALRESLENVTAVFAPSCIGHSVLTKRDWQNIKIDDVSFTDSLRCWENSLLKDRKIILKLADNKRPNKHNRNHKGKNHQSDQPQLTHEEREQRRKERRRHKLTPEEREQRKLERRERRRQEKFLQKMETKNQTPRAQRSPQENEMNNKNSLPKIIENEPVAKQQKKNRRQQASQRRRLERMEARNATRIPKHHRRNQQNQQQQQQQQQKGQNKRRHGEHNRQKLLKTQNQLMEIKEPKKCALRLLERCSWPQCNHSCPSLTNPLTGEEMKFLELLTSFGLDMDAVAQALGVDMQTLNNMDHKELIKLFTESTIARWDPKCSDLPSKIRIYSENPYLKETPALDEINPKNIQEGQVDTKIKLENLELPSKWSFKSNPEPQKASIDSIEGTCVNYYALSFNKSNHVTNFNCLKINPQWMSNTKEFWQFPLKELIIPGSRYSGCYSTERNSRRRHLKPESFHQNLDIWHQLVFGVRYLEFSVGYFRSFHKSLDIRSRFWIFNDEHEVSPIFPVLEDILKFAEISNEILILDFINFSYGFHDSSGAHDIFKKLLQNMFGHIAVMNNGKIYAKSCDFTIQKIKSLSKNVIILYNFEDLSIKSEQNETILWPAWKRSEIQTDENVAKVLSSEMSTKYRTDNNDGWILTANYAKGNTDNINSFMLSTLTGPWHTKMNVISLDYVFSTNLIDISLSVNHQKALSKQNFIVIDL</sequence>
<name>A0A9N9RMU8_9DIPT</name>
<evidence type="ECO:0000256" key="1">
    <source>
        <dbReference type="ARBA" id="ARBA00010213"/>
    </source>
</evidence>
<dbReference type="GO" id="GO:0006629">
    <property type="term" value="P:lipid metabolic process"/>
    <property type="evidence" value="ECO:0007669"/>
    <property type="project" value="InterPro"/>
</dbReference>
<evidence type="ECO:0008006" key="6">
    <source>
        <dbReference type="Google" id="ProtNLM"/>
    </source>
</evidence>
<reference evidence="4" key="2">
    <citation type="submission" date="2022-10" db="EMBL/GenBank/DDBJ databases">
        <authorList>
            <consortium name="ENA_rothamsted_submissions"/>
            <consortium name="culmorum"/>
            <person name="King R."/>
        </authorList>
    </citation>
    <scope>NUCLEOTIDE SEQUENCE</scope>
</reference>
<dbReference type="Proteomes" id="UP001153620">
    <property type="component" value="Chromosome 1"/>
</dbReference>
<dbReference type="OrthoDB" id="2015280at2759"/>